<evidence type="ECO:0000313" key="8">
    <source>
        <dbReference type="Proteomes" id="UP001302020"/>
    </source>
</evidence>
<dbReference type="SUPFAM" id="SSF51197">
    <property type="entry name" value="Clavaminate synthase-like"/>
    <property type="match status" value="1"/>
</dbReference>
<proteinExistence type="inferred from homology"/>
<keyword evidence="8" id="KW-1185">Reference proteome</keyword>
<organism evidence="7 8">
    <name type="scientific">Xanthomonas rydalmerensis</name>
    <dbReference type="NCBI Taxonomy" id="3046274"/>
    <lineage>
        <taxon>Bacteria</taxon>
        <taxon>Pseudomonadati</taxon>
        <taxon>Pseudomonadota</taxon>
        <taxon>Gammaproteobacteria</taxon>
        <taxon>Lysobacterales</taxon>
        <taxon>Lysobacteraceae</taxon>
        <taxon>Xanthomonas</taxon>
    </lineage>
</organism>
<dbReference type="PANTHER" id="PTHR43779:SF3">
    <property type="entry name" value="(3R)-3-[(CARBOXYMETHYL)AMINO]FATTY ACID OXYGENASE_DECARBOXYLASE"/>
    <property type="match status" value="1"/>
</dbReference>
<dbReference type="InterPro" id="IPR042098">
    <property type="entry name" value="TauD-like_sf"/>
</dbReference>
<keyword evidence="5" id="KW-0408">Iron</keyword>
<name>A0ABZ0JIS6_9XANT</name>
<keyword evidence="4 7" id="KW-0560">Oxidoreductase</keyword>
<evidence type="ECO:0000313" key="7">
    <source>
        <dbReference type="EMBL" id="WOS39112.1"/>
    </source>
</evidence>
<evidence type="ECO:0000256" key="1">
    <source>
        <dbReference type="ARBA" id="ARBA00005896"/>
    </source>
</evidence>
<dbReference type="Gene3D" id="3.60.130.10">
    <property type="entry name" value="Clavaminate synthase-like"/>
    <property type="match status" value="1"/>
</dbReference>
<dbReference type="PANTHER" id="PTHR43779">
    <property type="entry name" value="DIOXYGENASE RV0097-RELATED"/>
    <property type="match status" value="1"/>
</dbReference>
<evidence type="ECO:0000256" key="5">
    <source>
        <dbReference type="ARBA" id="ARBA00023004"/>
    </source>
</evidence>
<dbReference type="InterPro" id="IPR051178">
    <property type="entry name" value="TfdA_dioxygenase"/>
</dbReference>
<dbReference type="RefSeq" id="WP_317843239.1">
    <property type="nucleotide sequence ID" value="NZ_CP126170.1"/>
</dbReference>
<reference evidence="7 8" key="1">
    <citation type="submission" date="2023-05" db="EMBL/GenBank/DDBJ databases">
        <title>Xanthomonas rydalmerenesis sp. nov., a novel Xanthomonas species isolated from Fragaria x ananassa.</title>
        <authorList>
            <person name="McKnight D.J.E."/>
            <person name="Wong-Bajracharya J."/>
            <person name="Okoh E.B."/>
            <person name="Snijders F."/>
            <person name="Lidbetter F."/>
            <person name="Webster J."/>
            <person name="Djordjevic S.P."/>
            <person name="Bogema D.R."/>
            <person name="Chapman T.A."/>
        </authorList>
    </citation>
    <scope>NUCLEOTIDE SEQUENCE [LARGE SCALE GENOMIC DNA]</scope>
    <source>
        <strain evidence="7 8">DAR34883</strain>
    </source>
</reference>
<comment type="similarity">
    <text evidence="1">Belongs to the TfdA dioxygenase family.</text>
</comment>
<dbReference type="EMBL" id="CP126172">
    <property type="protein sequence ID" value="WOS39112.1"/>
    <property type="molecule type" value="Genomic_DNA"/>
</dbReference>
<dbReference type="Pfam" id="PF02668">
    <property type="entry name" value="TauD"/>
    <property type="match status" value="1"/>
</dbReference>
<evidence type="ECO:0000256" key="3">
    <source>
        <dbReference type="ARBA" id="ARBA00022964"/>
    </source>
</evidence>
<evidence type="ECO:0000259" key="6">
    <source>
        <dbReference type="Pfam" id="PF02668"/>
    </source>
</evidence>
<dbReference type="Proteomes" id="UP001302020">
    <property type="component" value="Chromosome"/>
</dbReference>
<evidence type="ECO:0000256" key="4">
    <source>
        <dbReference type="ARBA" id="ARBA00023002"/>
    </source>
</evidence>
<sequence>MLSDISVEEISRRQALGHQGDSLPGQARYGKELQHYNIKSASDQDIVEIRKLLAVHGLLIFRDQVLEDHHLIHFSRRLGSGKIEAPPKAFNSPSDSIAYLTNLKKPDGSALGFAADSTDVWHSDQEFREAPASIAMLYCLIPTDNEGATSFATTAVDNLDIDASELSELRKLWSTRQAASIVAHPVVETNPFTGNEFIYISENTRQFIGPDGESIADSDKKTAYLLEKILKPENIYSHPWKQGDVLLYDNMQLVHRREAYQGIRFLKAVKFHPDGEYVVRPAGKMLQSPQ</sequence>
<dbReference type="InterPro" id="IPR003819">
    <property type="entry name" value="TauD/TfdA-like"/>
</dbReference>
<accession>A0ABZ0JIS6</accession>
<protein>
    <submittedName>
        <fullName evidence="7">TauD/TfdA family dioxygenase</fullName>
        <ecNumber evidence="7">1.14.11.-</ecNumber>
    </submittedName>
</protein>
<keyword evidence="3 7" id="KW-0223">Dioxygenase</keyword>
<dbReference type="GO" id="GO:0051213">
    <property type="term" value="F:dioxygenase activity"/>
    <property type="evidence" value="ECO:0007669"/>
    <property type="project" value="UniProtKB-KW"/>
</dbReference>
<dbReference type="EC" id="1.14.11.-" evidence="7"/>
<gene>
    <name evidence="7" type="ORF">QN243_11685</name>
</gene>
<feature type="domain" description="TauD/TfdA-like" evidence="6">
    <location>
        <begin position="29"/>
        <end position="264"/>
    </location>
</feature>
<evidence type="ECO:0000256" key="2">
    <source>
        <dbReference type="ARBA" id="ARBA00022723"/>
    </source>
</evidence>
<keyword evidence="2" id="KW-0479">Metal-binding</keyword>